<dbReference type="InterPro" id="IPR029062">
    <property type="entry name" value="Class_I_gatase-like"/>
</dbReference>
<dbReference type="Proteomes" id="UP000015527">
    <property type="component" value="Unassembled WGS sequence"/>
</dbReference>
<dbReference type="EMBL" id="ATHL01000076">
    <property type="protein sequence ID" value="EQB15393.1"/>
    <property type="molecule type" value="Genomic_DNA"/>
</dbReference>
<dbReference type="PATRIC" id="fig|1096930.3.peg.2434"/>
<evidence type="ECO:0000259" key="2">
    <source>
        <dbReference type="Pfam" id="PF06283"/>
    </source>
</evidence>
<keyword evidence="4" id="KW-1185">Reference proteome</keyword>
<organism evidence="3 4">
    <name type="scientific">Novosphingobium lindaniclasticum LE124</name>
    <dbReference type="NCBI Taxonomy" id="1096930"/>
    <lineage>
        <taxon>Bacteria</taxon>
        <taxon>Pseudomonadati</taxon>
        <taxon>Pseudomonadota</taxon>
        <taxon>Alphaproteobacteria</taxon>
        <taxon>Sphingomonadales</taxon>
        <taxon>Sphingomonadaceae</taxon>
        <taxon>Novosphingobium</taxon>
    </lineage>
</organism>
<sequence length="257" mass="29112">MRAIRALLVLIALILPASAWADPQYRLLVLAIPNRYHYEYIPIARDSLEHLARLHDFELTYTNDPSVFEGDLKRYAAVMFLNTPGEELSPAQRRIFEAYMRGGGNAVVVHRALIAKPGAWPWFEKLVGRSFVIHPMLQTGVVTVADPGFPATFGLPRRWIWSDEFYVTANPHNVKTETVLRVDESSYDPTRIWPGQVARPMGDHPVAWQHRHENGRVFVTTLGHNGEAYRDPQYLAHLMGGIYWAATGLGRDLSGSR</sequence>
<comment type="caution">
    <text evidence="3">The sequence shown here is derived from an EMBL/GenBank/DDBJ whole genome shotgun (WGS) entry which is preliminary data.</text>
</comment>
<accession>T0HTF6</accession>
<evidence type="ECO:0000313" key="4">
    <source>
        <dbReference type="Proteomes" id="UP000015527"/>
    </source>
</evidence>
<dbReference type="RefSeq" id="WP_021234286.1">
    <property type="nucleotide sequence ID" value="NZ_ATHL01000076.1"/>
</dbReference>
<dbReference type="eggNOG" id="COG3828">
    <property type="taxonomic scope" value="Bacteria"/>
</dbReference>
<proteinExistence type="predicted"/>
<dbReference type="SUPFAM" id="SSF52317">
    <property type="entry name" value="Class I glutamine amidotransferase-like"/>
    <property type="match status" value="1"/>
</dbReference>
<evidence type="ECO:0000256" key="1">
    <source>
        <dbReference type="SAM" id="SignalP"/>
    </source>
</evidence>
<feature type="chain" id="PRO_5004563953" description="ThuA-like domain-containing protein" evidence="1">
    <location>
        <begin position="22"/>
        <end position="257"/>
    </location>
</feature>
<dbReference type="AlphaFoldDB" id="T0HTF6"/>
<gene>
    <name evidence="3" type="ORF">L284_12200</name>
</gene>
<dbReference type="PANTHER" id="PTHR40469">
    <property type="entry name" value="SECRETED GLYCOSYL HYDROLASE"/>
    <property type="match status" value="1"/>
</dbReference>
<dbReference type="Pfam" id="PF06283">
    <property type="entry name" value="ThuA"/>
    <property type="match status" value="1"/>
</dbReference>
<dbReference type="InterPro" id="IPR029010">
    <property type="entry name" value="ThuA-like"/>
</dbReference>
<dbReference type="Gene3D" id="3.40.50.880">
    <property type="match status" value="1"/>
</dbReference>
<reference evidence="3 4" key="1">
    <citation type="journal article" date="2013" name="Genome Announc.">
        <title>Genome Sequence of Novosphingobium lindaniclasticum LE124T, Isolated from a Hexachlorocyclohexane Dumpsite.</title>
        <authorList>
            <person name="Saxena A."/>
            <person name="Nayyar N."/>
            <person name="Sangwan N."/>
            <person name="Kumari R."/>
            <person name="Khurana J.P."/>
            <person name="Lal R."/>
        </authorList>
    </citation>
    <scope>NUCLEOTIDE SEQUENCE [LARGE SCALE GENOMIC DNA]</scope>
    <source>
        <strain evidence="3 4">LE124</strain>
    </source>
</reference>
<feature type="signal peptide" evidence="1">
    <location>
        <begin position="1"/>
        <end position="21"/>
    </location>
</feature>
<feature type="domain" description="ThuA-like" evidence="2">
    <location>
        <begin position="27"/>
        <end position="245"/>
    </location>
</feature>
<protein>
    <recommendedName>
        <fullName evidence="2">ThuA-like domain-containing protein</fullName>
    </recommendedName>
</protein>
<dbReference type="PANTHER" id="PTHR40469:SF2">
    <property type="entry name" value="GALACTOSE-BINDING DOMAIN-LIKE SUPERFAMILY PROTEIN"/>
    <property type="match status" value="1"/>
</dbReference>
<keyword evidence="1" id="KW-0732">Signal</keyword>
<evidence type="ECO:0000313" key="3">
    <source>
        <dbReference type="EMBL" id="EQB15393.1"/>
    </source>
</evidence>
<name>T0HTF6_9SPHN</name>